<proteinExistence type="inferred from homology"/>
<dbReference type="Proteomes" id="UP000807716">
    <property type="component" value="Unassembled WGS sequence"/>
</dbReference>
<dbReference type="PIRSF" id="PIRSF000193">
    <property type="entry name" value="Pyrrol-5-carb_rd"/>
    <property type="match status" value="1"/>
</dbReference>
<feature type="binding site" evidence="4">
    <location>
        <begin position="10"/>
        <end position="15"/>
    </location>
    <ligand>
        <name>NADP(+)</name>
        <dbReference type="ChEBI" id="CHEBI:58349"/>
    </ligand>
</feature>
<dbReference type="AlphaFoldDB" id="A0A9P6UCM3"/>
<comment type="pathway">
    <text evidence="5">Amino-acid biosynthesis; L-proline biosynthesis; L-proline from L-glutamate 5-semialdehyde: step 1/1.</text>
</comment>
<name>A0A9P6UCM3_9FUNG</name>
<evidence type="ECO:0000256" key="2">
    <source>
        <dbReference type="ARBA" id="ARBA00022857"/>
    </source>
</evidence>
<dbReference type="OrthoDB" id="10263291at2759"/>
<dbReference type="EC" id="1.5.1.2" evidence="5"/>
<gene>
    <name evidence="8" type="ORF">DFQ27_003190</name>
</gene>
<dbReference type="PROSITE" id="PS00521">
    <property type="entry name" value="P5CR"/>
    <property type="match status" value="1"/>
</dbReference>
<keyword evidence="3 5" id="KW-0560">Oxidoreductase</keyword>
<keyword evidence="5" id="KW-0028">Amino-acid biosynthesis</keyword>
<evidence type="ECO:0000256" key="4">
    <source>
        <dbReference type="PIRSR" id="PIRSR000193-1"/>
    </source>
</evidence>
<comment type="caution">
    <text evidence="8">The sequence shown here is derived from an EMBL/GenBank/DDBJ whole genome shotgun (WGS) entry which is preliminary data.</text>
</comment>
<comment type="similarity">
    <text evidence="1 5">Belongs to the pyrroline-5-carboxylate reductase family.</text>
</comment>
<feature type="domain" description="Pyrroline-5-carboxylate reductase catalytic N-terminal" evidence="6">
    <location>
        <begin position="6"/>
        <end position="132"/>
    </location>
</feature>
<dbReference type="PANTHER" id="PTHR11645:SF0">
    <property type="entry name" value="PYRROLINE-5-CARBOXYLATE REDUCTASE 3"/>
    <property type="match status" value="1"/>
</dbReference>
<dbReference type="FunFam" id="1.10.3730.10:FF:000001">
    <property type="entry name" value="Pyrroline-5-carboxylate reductase"/>
    <property type="match status" value="1"/>
</dbReference>
<dbReference type="HAMAP" id="MF_01925">
    <property type="entry name" value="P5C_reductase"/>
    <property type="match status" value="1"/>
</dbReference>
<dbReference type="Pfam" id="PF14748">
    <property type="entry name" value="P5CR_dimer"/>
    <property type="match status" value="1"/>
</dbReference>
<dbReference type="SUPFAM" id="SSF48179">
    <property type="entry name" value="6-phosphogluconate dehydrogenase C-terminal domain-like"/>
    <property type="match status" value="1"/>
</dbReference>
<evidence type="ECO:0000313" key="8">
    <source>
        <dbReference type="EMBL" id="KAG0269503.1"/>
    </source>
</evidence>
<evidence type="ECO:0000259" key="7">
    <source>
        <dbReference type="Pfam" id="PF14748"/>
    </source>
</evidence>
<sequence length="318" mass="33187">MTLQSRLAFIGGGNMAEAILGGLLSVGYPLSKCVVSEPLKARCDFLHDKYPGLQILSGPTANQEAVAGAAASAPAEESAQLYVSPTSSIEELYQPAEVVILAVKPQMLRAVVADLGPILRERKPLVISIAAGIDTTAIARFMADGTGVPFSELPPVIRCMPNTPSLALEGATGLYATSDATESQRRLAESLLGAVSKEVRWVDQEPLMDTVTALSGSGPAYFFLMMEAMEDAAVKLGMDRDTARALAIQTAVGAAKMAATSSDDLKTLRMKVTSPNGTTDAAIKSFEAQGFREVVQNAVGAAEARGRSLAAELGGAKL</sequence>
<evidence type="ECO:0000313" key="9">
    <source>
        <dbReference type="Proteomes" id="UP000807716"/>
    </source>
</evidence>
<reference evidence="8" key="1">
    <citation type="journal article" date="2020" name="Fungal Divers.">
        <title>Resolving the Mortierellaceae phylogeny through synthesis of multi-gene phylogenetics and phylogenomics.</title>
        <authorList>
            <person name="Vandepol N."/>
            <person name="Liber J."/>
            <person name="Desiro A."/>
            <person name="Na H."/>
            <person name="Kennedy M."/>
            <person name="Barry K."/>
            <person name="Grigoriev I.V."/>
            <person name="Miller A.N."/>
            <person name="O'Donnell K."/>
            <person name="Stajich J.E."/>
            <person name="Bonito G."/>
        </authorList>
    </citation>
    <scope>NUCLEOTIDE SEQUENCE</scope>
    <source>
        <strain evidence="8">BC1065</strain>
    </source>
</reference>
<evidence type="ECO:0000256" key="3">
    <source>
        <dbReference type="ARBA" id="ARBA00023002"/>
    </source>
</evidence>
<evidence type="ECO:0000256" key="1">
    <source>
        <dbReference type="ARBA" id="ARBA00005525"/>
    </source>
</evidence>
<feature type="binding site" evidence="4">
    <location>
        <begin position="102"/>
        <end position="105"/>
    </location>
    <ligand>
        <name>NADP(+)</name>
        <dbReference type="ChEBI" id="CHEBI:58349"/>
    </ligand>
</feature>
<dbReference type="InterPro" id="IPR000304">
    <property type="entry name" value="Pyrroline-COOH_reductase"/>
</dbReference>
<dbReference type="InterPro" id="IPR029036">
    <property type="entry name" value="P5CR_dimer"/>
</dbReference>
<keyword evidence="5" id="KW-0641">Proline biosynthesis</keyword>
<dbReference type="InterPro" id="IPR053790">
    <property type="entry name" value="P5CR-like_CS"/>
</dbReference>
<dbReference type="GO" id="GO:0004735">
    <property type="term" value="F:pyrroline-5-carboxylate reductase activity"/>
    <property type="evidence" value="ECO:0007669"/>
    <property type="project" value="UniProtKB-EC"/>
</dbReference>
<dbReference type="EMBL" id="JAAAJB010000023">
    <property type="protein sequence ID" value="KAG0269503.1"/>
    <property type="molecule type" value="Genomic_DNA"/>
</dbReference>
<dbReference type="Gene3D" id="1.10.3730.10">
    <property type="entry name" value="ProC C-terminal domain-like"/>
    <property type="match status" value="1"/>
</dbReference>
<organism evidence="8 9">
    <name type="scientific">Actinomortierella ambigua</name>
    <dbReference type="NCBI Taxonomy" id="1343610"/>
    <lineage>
        <taxon>Eukaryota</taxon>
        <taxon>Fungi</taxon>
        <taxon>Fungi incertae sedis</taxon>
        <taxon>Mucoromycota</taxon>
        <taxon>Mortierellomycotina</taxon>
        <taxon>Mortierellomycetes</taxon>
        <taxon>Mortierellales</taxon>
        <taxon>Mortierellaceae</taxon>
        <taxon>Actinomortierella</taxon>
    </lineage>
</organism>
<dbReference type="InterPro" id="IPR008927">
    <property type="entry name" value="6-PGluconate_DH-like_C_sf"/>
</dbReference>
<dbReference type="SUPFAM" id="SSF51735">
    <property type="entry name" value="NAD(P)-binding Rossmann-fold domains"/>
    <property type="match status" value="1"/>
</dbReference>
<comment type="catalytic activity">
    <reaction evidence="5">
        <text>L-proline + NADP(+) = (S)-1-pyrroline-5-carboxylate + NADPH + 2 H(+)</text>
        <dbReference type="Rhea" id="RHEA:14109"/>
        <dbReference type="ChEBI" id="CHEBI:15378"/>
        <dbReference type="ChEBI" id="CHEBI:17388"/>
        <dbReference type="ChEBI" id="CHEBI:57783"/>
        <dbReference type="ChEBI" id="CHEBI:58349"/>
        <dbReference type="ChEBI" id="CHEBI:60039"/>
        <dbReference type="EC" id="1.5.1.2"/>
    </reaction>
</comment>
<evidence type="ECO:0000256" key="5">
    <source>
        <dbReference type="RuleBase" id="RU003903"/>
    </source>
</evidence>
<keyword evidence="2 4" id="KW-0521">NADP</keyword>
<dbReference type="NCBIfam" id="TIGR00112">
    <property type="entry name" value="proC"/>
    <property type="match status" value="1"/>
</dbReference>
<evidence type="ECO:0000259" key="6">
    <source>
        <dbReference type="Pfam" id="PF03807"/>
    </source>
</evidence>
<dbReference type="PANTHER" id="PTHR11645">
    <property type="entry name" value="PYRROLINE-5-CARBOXYLATE REDUCTASE"/>
    <property type="match status" value="1"/>
</dbReference>
<dbReference type="Pfam" id="PF03807">
    <property type="entry name" value="F420_oxidored"/>
    <property type="match status" value="1"/>
</dbReference>
<protein>
    <recommendedName>
        <fullName evidence="5">Pyrroline-5-carboxylate reductase</fullName>
        <ecNumber evidence="5">1.5.1.2</ecNumber>
    </recommendedName>
</protein>
<dbReference type="InterPro" id="IPR036291">
    <property type="entry name" value="NAD(P)-bd_dom_sf"/>
</dbReference>
<dbReference type="InterPro" id="IPR028939">
    <property type="entry name" value="P5C_Rdtase_cat_N"/>
</dbReference>
<accession>A0A9P6UCM3</accession>
<dbReference type="GO" id="GO:0055129">
    <property type="term" value="P:L-proline biosynthetic process"/>
    <property type="evidence" value="ECO:0007669"/>
    <property type="project" value="TreeGrafter"/>
</dbReference>
<keyword evidence="9" id="KW-1185">Reference proteome</keyword>
<dbReference type="Gene3D" id="3.40.50.720">
    <property type="entry name" value="NAD(P)-binding Rossmann-like Domain"/>
    <property type="match status" value="1"/>
</dbReference>
<feature type="domain" description="Pyrroline-5-carboxylate reductase dimerisation" evidence="7">
    <location>
        <begin position="205"/>
        <end position="308"/>
    </location>
</feature>